<gene>
    <name evidence="1" type="ORF">K3769_30560</name>
</gene>
<dbReference type="Proteomes" id="UP001165590">
    <property type="component" value="Unassembled WGS sequence"/>
</dbReference>
<organism evidence="1 2">
    <name type="scientific">Streptomyces ortus</name>
    <dbReference type="NCBI Taxonomy" id="2867268"/>
    <lineage>
        <taxon>Bacteria</taxon>
        <taxon>Bacillati</taxon>
        <taxon>Actinomycetota</taxon>
        <taxon>Actinomycetes</taxon>
        <taxon>Kitasatosporales</taxon>
        <taxon>Streptomycetaceae</taxon>
        <taxon>Streptomyces</taxon>
    </lineage>
</organism>
<evidence type="ECO:0000313" key="2">
    <source>
        <dbReference type="Proteomes" id="UP001165590"/>
    </source>
</evidence>
<name>A0ABT3VBX1_9ACTN</name>
<dbReference type="RefSeq" id="WP_267029477.1">
    <property type="nucleotide sequence ID" value="NZ_JAIFZO010000002.1"/>
</dbReference>
<comment type="caution">
    <text evidence="1">The sequence shown here is derived from an EMBL/GenBank/DDBJ whole genome shotgun (WGS) entry which is preliminary data.</text>
</comment>
<dbReference type="EMBL" id="JAIFZO010000002">
    <property type="protein sequence ID" value="MCX4237036.1"/>
    <property type="molecule type" value="Genomic_DNA"/>
</dbReference>
<accession>A0ABT3VBX1</accession>
<sequence>MDQSHALHDAQAAAREPVVTADGAHDWESELPDLATLSLAALDGLPPLGEDSRVLAEVLRARDSVKGGGEPQGRAE</sequence>
<protein>
    <submittedName>
        <fullName evidence="1">Uncharacterized protein</fullName>
    </submittedName>
</protein>
<evidence type="ECO:0000313" key="1">
    <source>
        <dbReference type="EMBL" id="MCX4237036.1"/>
    </source>
</evidence>
<reference evidence="1" key="1">
    <citation type="journal article" date="2022" name="bioRxiv">
        <title>Discovery and biosynthetic assessment of Streptomyces ortus sp nov. isolated from a deep-sea sponge.</title>
        <authorList>
            <person name="Williams S.E."/>
        </authorList>
    </citation>
    <scope>NUCLEOTIDE SEQUENCE</scope>
    <source>
        <strain evidence="1">A15ISP2-DRY2</strain>
    </source>
</reference>
<proteinExistence type="predicted"/>
<keyword evidence="2" id="KW-1185">Reference proteome</keyword>